<organism evidence="2 3">
    <name type="scientific">Hibiscus sabdariffa</name>
    <name type="common">roselle</name>
    <dbReference type="NCBI Taxonomy" id="183260"/>
    <lineage>
        <taxon>Eukaryota</taxon>
        <taxon>Viridiplantae</taxon>
        <taxon>Streptophyta</taxon>
        <taxon>Embryophyta</taxon>
        <taxon>Tracheophyta</taxon>
        <taxon>Spermatophyta</taxon>
        <taxon>Magnoliopsida</taxon>
        <taxon>eudicotyledons</taxon>
        <taxon>Gunneridae</taxon>
        <taxon>Pentapetalae</taxon>
        <taxon>rosids</taxon>
        <taxon>malvids</taxon>
        <taxon>Malvales</taxon>
        <taxon>Malvaceae</taxon>
        <taxon>Malvoideae</taxon>
        <taxon>Hibiscus</taxon>
    </lineage>
</organism>
<evidence type="ECO:0000313" key="2">
    <source>
        <dbReference type="EMBL" id="KAK8481991.1"/>
    </source>
</evidence>
<feature type="signal peptide" evidence="1">
    <location>
        <begin position="1"/>
        <end position="25"/>
    </location>
</feature>
<dbReference type="Proteomes" id="UP001396334">
    <property type="component" value="Unassembled WGS sequence"/>
</dbReference>
<feature type="chain" id="PRO_5045125534" description="Secreted protein" evidence="1">
    <location>
        <begin position="26"/>
        <end position="68"/>
    </location>
</feature>
<keyword evidence="3" id="KW-1185">Reference proteome</keyword>
<keyword evidence="1" id="KW-0732">Signal</keyword>
<gene>
    <name evidence="2" type="ORF">V6N11_063506</name>
</gene>
<dbReference type="PROSITE" id="PS51257">
    <property type="entry name" value="PROKAR_LIPOPROTEIN"/>
    <property type="match status" value="1"/>
</dbReference>
<sequence length="68" mass="7412">MKPSVCVAALLVFSLVCSCFHVCKACRAPTDTSWTGKHERRVGLGTEFEAGDEKEESRHTRGCGIKIA</sequence>
<evidence type="ECO:0008006" key="4">
    <source>
        <dbReference type="Google" id="ProtNLM"/>
    </source>
</evidence>
<reference evidence="2 3" key="1">
    <citation type="journal article" date="2024" name="G3 (Bethesda)">
        <title>Genome assembly of Hibiscus sabdariffa L. provides insights into metabolisms of medicinal natural products.</title>
        <authorList>
            <person name="Kim T."/>
        </authorList>
    </citation>
    <scope>NUCLEOTIDE SEQUENCE [LARGE SCALE GENOMIC DNA]</scope>
    <source>
        <strain evidence="2">TK-2024</strain>
        <tissue evidence="2">Old leaves</tissue>
    </source>
</reference>
<accession>A0ABR1ZMY1</accession>
<evidence type="ECO:0000313" key="3">
    <source>
        <dbReference type="Proteomes" id="UP001396334"/>
    </source>
</evidence>
<proteinExistence type="predicted"/>
<comment type="caution">
    <text evidence="2">The sequence shown here is derived from an EMBL/GenBank/DDBJ whole genome shotgun (WGS) entry which is preliminary data.</text>
</comment>
<dbReference type="EMBL" id="JBBPBN010000828">
    <property type="protein sequence ID" value="KAK8481991.1"/>
    <property type="molecule type" value="Genomic_DNA"/>
</dbReference>
<evidence type="ECO:0000256" key="1">
    <source>
        <dbReference type="SAM" id="SignalP"/>
    </source>
</evidence>
<protein>
    <recommendedName>
        <fullName evidence="4">Secreted protein</fullName>
    </recommendedName>
</protein>
<name>A0ABR1ZMY1_9ROSI</name>